<evidence type="ECO:0000256" key="6">
    <source>
        <dbReference type="NCBIfam" id="TIGR00922"/>
    </source>
</evidence>
<dbReference type="PRINTS" id="PR00338">
    <property type="entry name" value="NUSGTNSCPFCT"/>
</dbReference>
<dbReference type="NCBIfam" id="TIGR00922">
    <property type="entry name" value="nusG"/>
    <property type="match status" value="1"/>
</dbReference>
<dbReference type="HAMAP" id="MF_00948">
    <property type="entry name" value="NusG"/>
    <property type="match status" value="1"/>
</dbReference>
<dbReference type="InterPro" id="IPR036735">
    <property type="entry name" value="NGN_dom_sf"/>
</dbReference>
<evidence type="ECO:0000259" key="9">
    <source>
        <dbReference type="SMART" id="SM00739"/>
    </source>
</evidence>
<comment type="similarity">
    <text evidence="5 7">Belongs to the NusG family.</text>
</comment>
<name>A0ABX6LRY0_BACMO</name>
<evidence type="ECO:0000256" key="3">
    <source>
        <dbReference type="ARBA" id="ARBA00023015"/>
    </source>
</evidence>
<proteinExistence type="inferred from homology"/>
<dbReference type="PROSITE" id="PS01014">
    <property type="entry name" value="NUSG"/>
    <property type="match status" value="1"/>
</dbReference>
<dbReference type="Pfam" id="PF00467">
    <property type="entry name" value="KOW"/>
    <property type="match status" value="1"/>
</dbReference>
<feature type="domain" description="NusG-like N-terminal" evidence="8">
    <location>
        <begin position="14"/>
        <end position="125"/>
    </location>
</feature>
<dbReference type="SMART" id="SM00739">
    <property type="entry name" value="KOW"/>
    <property type="match status" value="1"/>
</dbReference>
<dbReference type="InterPro" id="IPR001062">
    <property type="entry name" value="Transcrpt_antiterm_NusG"/>
</dbReference>
<dbReference type="InterPro" id="IPR047050">
    <property type="entry name" value="NGN"/>
</dbReference>
<evidence type="ECO:0000256" key="4">
    <source>
        <dbReference type="ARBA" id="ARBA00023163"/>
    </source>
</evidence>
<dbReference type="SUPFAM" id="SSF82679">
    <property type="entry name" value="N-utilization substance G protein NusG, N-terminal domain"/>
    <property type="match status" value="1"/>
</dbReference>
<dbReference type="PANTHER" id="PTHR30265">
    <property type="entry name" value="RHO-INTERACTING TRANSCRIPTION TERMINATION FACTOR NUSG"/>
    <property type="match status" value="1"/>
</dbReference>
<dbReference type="CDD" id="cd06091">
    <property type="entry name" value="KOW_NusG"/>
    <property type="match status" value="1"/>
</dbReference>
<protein>
    <recommendedName>
        <fullName evidence="5 6">Transcription termination/antitermination protein NusG</fullName>
    </recommendedName>
</protein>
<dbReference type="InterPro" id="IPR005824">
    <property type="entry name" value="KOW"/>
</dbReference>
<dbReference type="InterPro" id="IPR008991">
    <property type="entry name" value="Translation_prot_SH3-like_sf"/>
</dbReference>
<dbReference type="EMBL" id="CP051464">
    <property type="protein sequence ID" value="QJC94659.1"/>
    <property type="molecule type" value="Genomic_DNA"/>
</dbReference>
<dbReference type="InterPro" id="IPR006645">
    <property type="entry name" value="NGN-like_dom"/>
</dbReference>
<keyword evidence="3 5" id="KW-0805">Transcription regulation</keyword>
<dbReference type="InterPro" id="IPR014722">
    <property type="entry name" value="Rib_uL2_dom2"/>
</dbReference>
<evidence type="ECO:0000256" key="7">
    <source>
        <dbReference type="RuleBase" id="RU000538"/>
    </source>
</evidence>
<keyword evidence="11" id="KW-1185">Reference proteome</keyword>
<dbReference type="Pfam" id="PF02357">
    <property type="entry name" value="NusG"/>
    <property type="match status" value="1"/>
</dbReference>
<evidence type="ECO:0000256" key="5">
    <source>
        <dbReference type="HAMAP-Rule" id="MF_00948"/>
    </source>
</evidence>
<dbReference type="InterPro" id="IPR015869">
    <property type="entry name" value="Transcrpt_antiterm_NusG_bac_CS"/>
</dbReference>
<keyword evidence="1 5" id="KW-0806">Transcription termination</keyword>
<gene>
    <name evidence="5 10" type="primary">nusG</name>
    <name evidence="10" type="ORF">HC660_01270</name>
</gene>
<dbReference type="Proteomes" id="UP000501048">
    <property type="component" value="Chromosome"/>
</dbReference>
<feature type="domain" description="KOW" evidence="9">
    <location>
        <begin position="135"/>
        <end position="162"/>
    </location>
</feature>
<dbReference type="Gene3D" id="2.30.30.30">
    <property type="match status" value="1"/>
</dbReference>
<evidence type="ECO:0000313" key="11">
    <source>
        <dbReference type="Proteomes" id="UP000501048"/>
    </source>
</evidence>
<dbReference type="PANTHER" id="PTHR30265:SF2">
    <property type="entry name" value="TRANSCRIPTION TERMINATION_ANTITERMINATION PROTEIN NUSG"/>
    <property type="match status" value="1"/>
</dbReference>
<evidence type="ECO:0000256" key="1">
    <source>
        <dbReference type="ARBA" id="ARBA00022472"/>
    </source>
</evidence>
<dbReference type="InterPro" id="IPR043425">
    <property type="entry name" value="NusG-like"/>
</dbReference>
<accession>A0ABX6LRY0</accession>
<evidence type="ECO:0000256" key="2">
    <source>
        <dbReference type="ARBA" id="ARBA00022814"/>
    </source>
</evidence>
<comment type="function">
    <text evidence="5 7">Participates in transcription elongation, termination and antitermination.</text>
</comment>
<evidence type="ECO:0000259" key="8">
    <source>
        <dbReference type="SMART" id="SM00738"/>
    </source>
</evidence>
<dbReference type="SUPFAM" id="SSF50104">
    <property type="entry name" value="Translation proteins SH3-like domain"/>
    <property type="match status" value="1"/>
</dbReference>
<dbReference type="CDD" id="cd09891">
    <property type="entry name" value="NGN_Bact_1"/>
    <property type="match status" value="1"/>
</dbReference>
<dbReference type="SMART" id="SM00738">
    <property type="entry name" value="NGN"/>
    <property type="match status" value="1"/>
</dbReference>
<keyword evidence="4 5" id="KW-0804">Transcription</keyword>
<keyword evidence="2 5" id="KW-0889">Transcription antitermination</keyword>
<sequence>MRGGKDWTVLKRMEKNWYVVHTYSGYENKVKANLEKRVESMGMQDKIFRVVVPEEEETDIKNGKKKVVKKKVFPGYVLVEIVMTDDSWYVVRNTPGVTGFVGSAGSGSKPTALLPGEAETILKRMGMDERKTDIDFELKETVKVIDGPFANFTGSIEEIDYDKSKVKVFVNMFGRETPVELEFTQIDKL</sequence>
<organism evidence="10 11">
    <name type="scientific">Bacillus mojavensis</name>
    <dbReference type="NCBI Taxonomy" id="72360"/>
    <lineage>
        <taxon>Bacteria</taxon>
        <taxon>Bacillati</taxon>
        <taxon>Bacillota</taxon>
        <taxon>Bacilli</taxon>
        <taxon>Bacillales</taxon>
        <taxon>Bacillaceae</taxon>
        <taxon>Bacillus</taxon>
    </lineage>
</organism>
<reference evidence="10 11" key="1">
    <citation type="submission" date="2020-04" db="EMBL/GenBank/DDBJ databases">
        <title>Plant growth promoting and environmental Bacillus: genomic and epigenetic comparison.</title>
        <authorList>
            <person name="Reva O.N."/>
            <person name="Lutz S."/>
            <person name="Ahrens C.H."/>
        </authorList>
    </citation>
    <scope>NUCLEOTIDE SEQUENCE [LARGE SCALE GENOMIC DNA]</scope>
    <source>
        <strain evidence="10 11">UCMB5075</strain>
    </source>
</reference>
<evidence type="ECO:0000313" key="10">
    <source>
        <dbReference type="EMBL" id="QJC94659.1"/>
    </source>
</evidence>
<dbReference type="Gene3D" id="3.30.70.940">
    <property type="entry name" value="NusG, N-terminal domain"/>
    <property type="match status" value="1"/>
</dbReference>